<proteinExistence type="predicted"/>
<reference evidence="1" key="1">
    <citation type="submission" date="2023-03" db="EMBL/GenBank/DDBJ databases">
        <title>Andean soil-derived lignocellulolytic bacterial consortium as a source of novel taxa and putative plastic-active enzymes.</title>
        <authorList>
            <person name="Diaz-Garcia L."/>
            <person name="Chuvochina M."/>
            <person name="Feuerriegel G."/>
            <person name="Bunk B."/>
            <person name="Sproer C."/>
            <person name="Streit W.R."/>
            <person name="Rodriguez L.M."/>
            <person name="Overmann J."/>
            <person name="Jimenez D.J."/>
        </authorList>
    </citation>
    <scope>NUCLEOTIDE SEQUENCE</scope>
    <source>
        <strain evidence="1">MAG 7</strain>
    </source>
</reference>
<gene>
    <name evidence="1" type="ORF">P0Y53_00090</name>
</gene>
<evidence type="ECO:0008006" key="3">
    <source>
        <dbReference type="Google" id="ProtNLM"/>
    </source>
</evidence>
<evidence type="ECO:0000313" key="2">
    <source>
        <dbReference type="Proteomes" id="UP001220610"/>
    </source>
</evidence>
<dbReference type="InterPro" id="IPR011990">
    <property type="entry name" value="TPR-like_helical_dom_sf"/>
</dbReference>
<protein>
    <recommendedName>
        <fullName evidence="3">Tetratricopeptide repeat protein</fullName>
    </recommendedName>
</protein>
<dbReference type="AlphaFoldDB" id="A0AAJ5WUH2"/>
<dbReference type="EMBL" id="CP119311">
    <property type="protein sequence ID" value="WEK35882.1"/>
    <property type="molecule type" value="Genomic_DNA"/>
</dbReference>
<dbReference type="Gene3D" id="1.25.40.10">
    <property type="entry name" value="Tetratricopeptide repeat domain"/>
    <property type="match status" value="1"/>
</dbReference>
<accession>A0AAJ5WUH2</accession>
<name>A0AAJ5WUH2_9BACT</name>
<dbReference type="SUPFAM" id="SSF48452">
    <property type="entry name" value="TPR-like"/>
    <property type="match status" value="1"/>
</dbReference>
<dbReference type="Proteomes" id="UP001220610">
    <property type="component" value="Chromosome"/>
</dbReference>
<evidence type="ECO:0000313" key="1">
    <source>
        <dbReference type="EMBL" id="WEK35882.1"/>
    </source>
</evidence>
<sequence>MAILFEKTDRLIIPRWREYNRLAPSAEHLPLQNDADQIHTDVPVDVFAQRKIWAWNQRQDLGNAWDLVNTAYVDHNFPIAIDAARFLKGNSENLHVNLRKIIAEILGEEYEKTPINDSDAVGLSSIREVTRKKLHHVKAKLSTYIRNEFAWLELARLYAILGVNDKARKCIIVAVELSDKNNRYILRAASRFYFHMGEFEAAQYTVRLSPFFKKDPWLLSADLSYCNKMKRKYTFGKHSLNLVESKNFNPASISELSGMLAKVEFENKSLKSARKLTKTSLLAPNDNSLAQAEWISREMGDISVRNWIDEIKNGYEARAYDNFYLHAYNKSIEEGISWILDQPFSKRACSFVTYVCTALTDNQDLGIEVGKHGLTCNPNNFNLLNNVAFAYATKGDVLNAEKYLAIMHSVMSGEQELCFYFATKGLLHFRKNEPELGRQYYLDAITIAEKSKKNHALKVLAEAYLIRESALANLLPIGVALDAMRKLNVDNKLDIKNQIQHITRSLEKSRSFIL</sequence>
<organism evidence="1 2">
    <name type="scientific">Candidatus Pseudobacter hemicellulosilyticus</name>
    <dbReference type="NCBI Taxonomy" id="3121375"/>
    <lineage>
        <taxon>Bacteria</taxon>
        <taxon>Pseudomonadati</taxon>
        <taxon>Bacteroidota</taxon>
        <taxon>Chitinophagia</taxon>
        <taxon>Chitinophagales</taxon>
        <taxon>Chitinophagaceae</taxon>
        <taxon>Pseudobacter</taxon>
    </lineage>
</organism>